<evidence type="ECO:0000256" key="1">
    <source>
        <dbReference type="SAM" id="MobiDB-lite"/>
    </source>
</evidence>
<dbReference type="Proteomes" id="UP001499930">
    <property type="component" value="Unassembled WGS sequence"/>
</dbReference>
<feature type="compositionally biased region" description="Low complexity" evidence="1">
    <location>
        <begin position="416"/>
        <end position="426"/>
    </location>
</feature>
<proteinExistence type="predicted"/>
<accession>A0ABP6KFK5</accession>
<evidence type="ECO:0008006" key="4">
    <source>
        <dbReference type="Google" id="ProtNLM"/>
    </source>
</evidence>
<name>A0ABP6KFK5_9ACTN</name>
<feature type="region of interest" description="Disordered" evidence="1">
    <location>
        <begin position="405"/>
        <end position="426"/>
    </location>
</feature>
<dbReference type="InterPro" id="IPR011990">
    <property type="entry name" value="TPR-like_helical_dom_sf"/>
</dbReference>
<evidence type="ECO:0000313" key="3">
    <source>
        <dbReference type="Proteomes" id="UP001499930"/>
    </source>
</evidence>
<organism evidence="2 3">
    <name type="scientific">Streptosporangium longisporum</name>
    <dbReference type="NCBI Taxonomy" id="46187"/>
    <lineage>
        <taxon>Bacteria</taxon>
        <taxon>Bacillati</taxon>
        <taxon>Actinomycetota</taxon>
        <taxon>Actinomycetes</taxon>
        <taxon>Streptosporangiales</taxon>
        <taxon>Streptosporangiaceae</taxon>
        <taxon>Streptosporangium</taxon>
    </lineage>
</organism>
<dbReference type="SUPFAM" id="SSF48452">
    <property type="entry name" value="TPR-like"/>
    <property type="match status" value="1"/>
</dbReference>
<gene>
    <name evidence="2" type="ORF">GCM10017559_22590</name>
</gene>
<dbReference type="EMBL" id="BAAAWD010000006">
    <property type="protein sequence ID" value="GAA3001058.1"/>
    <property type="molecule type" value="Genomic_DNA"/>
</dbReference>
<dbReference type="Gene3D" id="1.25.40.10">
    <property type="entry name" value="Tetratricopeptide repeat domain"/>
    <property type="match status" value="1"/>
</dbReference>
<comment type="caution">
    <text evidence="2">The sequence shown here is derived from an EMBL/GenBank/DDBJ whole genome shotgun (WGS) entry which is preliminary data.</text>
</comment>
<evidence type="ECO:0000313" key="2">
    <source>
        <dbReference type="EMBL" id="GAA3001058.1"/>
    </source>
</evidence>
<keyword evidence="3" id="KW-1185">Reference proteome</keyword>
<sequence>MDSDLQEAWALADAGDAAGLMRRLRFTADRFAVGDIAPLAGRAAELAGFADLAEAAADVAADPGRPRALYAYGYACVERGASFLAVPALRAALSLDPGSSEILRELVAALEDEHRHGDAVSVLAEHEAELPPWPDRYLLAYNALMAGDLARAVAESARLPFPEDEYWVPVRGRLSGMLARARAVRDLGRLGDRDLRGWHFALTGGVLATLSPYGFDEGMTGRYAYVSDGFGTCLYGLQRLRTVLEAAGRSPRTVSLLPGRGDRALGLAASQVLGLPAGPFVPGRADTVVIAYDLGEAGHDLLVALHGRADGQVLYEHATCWTDPPAVSADVNGLLYQTVVAPWDERMRLTADGAADRTPADDRTAEELADEILRADPAPDDGDGGTPPDTDEALAGFVAAVAPLWPAGGPRDRVRSPGPVRSSRFL</sequence>
<reference evidence="3" key="1">
    <citation type="journal article" date="2019" name="Int. J. Syst. Evol. Microbiol.">
        <title>The Global Catalogue of Microorganisms (GCM) 10K type strain sequencing project: providing services to taxonomists for standard genome sequencing and annotation.</title>
        <authorList>
            <consortium name="The Broad Institute Genomics Platform"/>
            <consortium name="The Broad Institute Genome Sequencing Center for Infectious Disease"/>
            <person name="Wu L."/>
            <person name="Ma J."/>
        </authorList>
    </citation>
    <scope>NUCLEOTIDE SEQUENCE [LARGE SCALE GENOMIC DNA]</scope>
    <source>
        <strain evidence="3">JCM 3106</strain>
    </source>
</reference>
<dbReference type="RefSeq" id="WP_344892271.1">
    <property type="nucleotide sequence ID" value="NZ_BAAAWD010000006.1"/>
</dbReference>
<protein>
    <recommendedName>
        <fullName evidence="4">Tetratricopeptide repeat protein</fullName>
    </recommendedName>
</protein>